<dbReference type="InterPro" id="IPR005797">
    <property type="entry name" value="Cyt_b/b6_N"/>
</dbReference>
<evidence type="ECO:0000259" key="2">
    <source>
        <dbReference type="PROSITE" id="PS51002"/>
    </source>
</evidence>
<dbReference type="PROSITE" id="PS51002">
    <property type="entry name" value="CYTB_NTER"/>
    <property type="match status" value="1"/>
</dbReference>
<dbReference type="Pfam" id="PF00033">
    <property type="entry name" value="Cytochrome_B"/>
    <property type="match status" value="1"/>
</dbReference>
<proteinExistence type="predicted"/>
<dbReference type="GO" id="GO:0016020">
    <property type="term" value="C:membrane"/>
    <property type="evidence" value="ECO:0007669"/>
    <property type="project" value="InterPro"/>
</dbReference>
<dbReference type="GO" id="GO:0016491">
    <property type="term" value="F:oxidoreductase activity"/>
    <property type="evidence" value="ECO:0007669"/>
    <property type="project" value="InterPro"/>
</dbReference>
<dbReference type="PANTHER" id="PTHR19271">
    <property type="entry name" value="CYTOCHROME B"/>
    <property type="match status" value="1"/>
</dbReference>
<keyword evidence="1" id="KW-0812">Transmembrane</keyword>
<dbReference type="Gene3D" id="1.20.810.10">
    <property type="entry name" value="Cytochrome Bc1 Complex, Chain C"/>
    <property type="match status" value="1"/>
</dbReference>
<dbReference type="EMBL" id="JAVXUO010002104">
    <property type="protein sequence ID" value="KAK2976219.1"/>
    <property type="molecule type" value="Genomic_DNA"/>
</dbReference>
<gene>
    <name evidence="3" type="ORF">RJ640_023426</name>
</gene>
<reference evidence="3" key="1">
    <citation type="submission" date="2022-12" db="EMBL/GenBank/DDBJ databases">
        <title>Draft genome assemblies for two species of Escallonia (Escalloniales).</title>
        <authorList>
            <person name="Chanderbali A."/>
            <person name="Dervinis C."/>
            <person name="Anghel I."/>
            <person name="Soltis D."/>
            <person name="Soltis P."/>
            <person name="Zapata F."/>
        </authorList>
    </citation>
    <scope>NUCLEOTIDE SEQUENCE</scope>
    <source>
        <strain evidence="3">UCBG92.1500</strain>
        <tissue evidence="3">Leaf</tissue>
    </source>
</reference>
<keyword evidence="1" id="KW-1133">Transmembrane helix</keyword>
<dbReference type="SUPFAM" id="SSF81342">
    <property type="entry name" value="Transmembrane di-heme cytochromes"/>
    <property type="match status" value="1"/>
</dbReference>
<comment type="caution">
    <text evidence="3">The sequence shown here is derived from an EMBL/GenBank/DDBJ whole genome shotgun (WGS) entry which is preliminary data.</text>
</comment>
<name>A0AA88QS43_9ASTE</name>
<feature type="domain" description="Cytochrome b/b6 N-terminal region profile" evidence="2">
    <location>
        <begin position="1"/>
        <end position="97"/>
    </location>
</feature>
<evidence type="ECO:0000313" key="4">
    <source>
        <dbReference type="Proteomes" id="UP001187471"/>
    </source>
</evidence>
<keyword evidence="4" id="KW-1185">Reference proteome</keyword>
<keyword evidence="1" id="KW-0472">Membrane</keyword>
<evidence type="ECO:0000313" key="3">
    <source>
        <dbReference type="EMBL" id="KAK2976219.1"/>
    </source>
</evidence>
<dbReference type="PANTHER" id="PTHR19271:SF16">
    <property type="entry name" value="CYTOCHROME B"/>
    <property type="match status" value="1"/>
</dbReference>
<feature type="transmembrane region" description="Helical" evidence="1">
    <location>
        <begin position="30"/>
        <end position="52"/>
    </location>
</feature>
<dbReference type="GO" id="GO:0005739">
    <property type="term" value="C:mitochondrion"/>
    <property type="evidence" value="ECO:0007669"/>
    <property type="project" value="GOC"/>
</dbReference>
<accession>A0AA88QS43</accession>
<dbReference type="InterPro" id="IPR016174">
    <property type="entry name" value="Di-haem_cyt_TM"/>
</dbReference>
<dbReference type="AlphaFoldDB" id="A0AA88QS43"/>
<dbReference type="GO" id="GO:0008121">
    <property type="term" value="F:quinol-cytochrome-c reductase activity"/>
    <property type="evidence" value="ECO:0007669"/>
    <property type="project" value="TreeGrafter"/>
</dbReference>
<evidence type="ECO:0000256" key="1">
    <source>
        <dbReference type="SAM" id="Phobius"/>
    </source>
</evidence>
<dbReference type="Proteomes" id="UP001187471">
    <property type="component" value="Unassembled WGS sequence"/>
</dbReference>
<dbReference type="InterPro" id="IPR027387">
    <property type="entry name" value="Cytb/b6-like_sf"/>
</dbReference>
<dbReference type="GO" id="GO:0006122">
    <property type="term" value="P:mitochondrial electron transport, ubiquinol to cytochrome c"/>
    <property type="evidence" value="ECO:0007669"/>
    <property type="project" value="TreeGrafter"/>
</dbReference>
<organism evidence="3 4">
    <name type="scientific">Escallonia rubra</name>
    <dbReference type="NCBI Taxonomy" id="112253"/>
    <lineage>
        <taxon>Eukaryota</taxon>
        <taxon>Viridiplantae</taxon>
        <taxon>Streptophyta</taxon>
        <taxon>Embryophyta</taxon>
        <taxon>Tracheophyta</taxon>
        <taxon>Spermatophyta</taxon>
        <taxon>Magnoliopsida</taxon>
        <taxon>eudicotyledons</taxon>
        <taxon>Gunneridae</taxon>
        <taxon>Pentapetalae</taxon>
        <taxon>asterids</taxon>
        <taxon>campanulids</taxon>
        <taxon>Escalloniales</taxon>
        <taxon>Escalloniaceae</taxon>
        <taxon>Escallonia</taxon>
    </lineage>
</organism>
<protein>
    <recommendedName>
        <fullName evidence="2">Cytochrome b/b6 N-terminal region profile domain-containing protein</fullName>
    </recommendedName>
</protein>
<sequence>MPGASIFLIVVHLHIFRGLYHASYSSPRELVWCLGVVILLLMIITAFIGYVLPWGQKNVFRIECHAANNIHFTLETYTLKHAEISNAVSESQAAGKA</sequence>